<evidence type="ECO:0000256" key="3">
    <source>
        <dbReference type="ARBA" id="ARBA00012944"/>
    </source>
</evidence>
<dbReference type="Pfam" id="PF00361">
    <property type="entry name" value="Proton_antipo_M"/>
    <property type="match status" value="1"/>
</dbReference>
<keyword evidence="14 16" id="KW-0472">Membrane</keyword>
<dbReference type="GO" id="GO:0015990">
    <property type="term" value="P:electron transport coupled proton transport"/>
    <property type="evidence" value="ECO:0007669"/>
    <property type="project" value="TreeGrafter"/>
</dbReference>
<dbReference type="GO" id="GO:0042773">
    <property type="term" value="P:ATP synthesis coupled electron transport"/>
    <property type="evidence" value="ECO:0007669"/>
    <property type="project" value="InterPro"/>
</dbReference>
<sequence length="419" mass="47589">MSVYNFISSSIFLSSSILVVYLLMLFSGGCNIVSSLFCLSSELFIFDSLSFYLITLIAFLGIFSLFCFSNILSNQTKSFLLVSLVFSGVCFCVNHAILFWCFYELSMLPLLFLIFNDSPYSERFIAGWYFTVYLVITSLPLILCLLYLSSINASLYFSEWNNNTAAPLSIYIILSFIFFTKVPLAPFHTWLPIVHAEATSIVSIFLSGYIMKLGLLGVYRCSAFLFSGNFYIYLFFCCVLSIFFIITASSELDGKRWLAFLSLSHIVVGFLCFYICDWDSVSLSFIFCLGHGLSAGLVFGVLWFFYDITSSRNWLLLKDGVSSKIFMVTVIVSMLSLCSFPPTLQFFCEVNLLTQSSFSIILSLFWCFYLFLGGLVPLTLCGHILIRVQCIESLTYTSLNFLSYFLCLILWCYLGIFLL</sequence>
<keyword evidence="13 16" id="KW-0496">Mitochondrion</keyword>
<evidence type="ECO:0000259" key="17">
    <source>
        <dbReference type="Pfam" id="PF00361"/>
    </source>
</evidence>
<feature type="transmembrane region" description="Helical" evidence="16">
    <location>
        <begin position="283"/>
        <end position="305"/>
    </location>
</feature>
<comment type="catalytic activity">
    <reaction evidence="15 16">
        <text>a ubiquinone + NADH + 5 H(+)(in) = a ubiquinol + NAD(+) + 4 H(+)(out)</text>
        <dbReference type="Rhea" id="RHEA:29091"/>
        <dbReference type="Rhea" id="RHEA-COMP:9565"/>
        <dbReference type="Rhea" id="RHEA-COMP:9566"/>
        <dbReference type="ChEBI" id="CHEBI:15378"/>
        <dbReference type="ChEBI" id="CHEBI:16389"/>
        <dbReference type="ChEBI" id="CHEBI:17976"/>
        <dbReference type="ChEBI" id="CHEBI:57540"/>
        <dbReference type="ChEBI" id="CHEBI:57945"/>
        <dbReference type="EC" id="7.1.1.2"/>
    </reaction>
</comment>
<evidence type="ECO:0000256" key="13">
    <source>
        <dbReference type="ARBA" id="ARBA00023128"/>
    </source>
</evidence>
<dbReference type="GO" id="GO:0048039">
    <property type="term" value="F:ubiquinone binding"/>
    <property type="evidence" value="ECO:0007669"/>
    <property type="project" value="TreeGrafter"/>
</dbReference>
<name>A0A8K1SXS3_9CEST</name>
<keyword evidence="12 16" id="KW-0830">Ubiquinone</keyword>
<evidence type="ECO:0000256" key="11">
    <source>
        <dbReference type="ARBA" id="ARBA00023027"/>
    </source>
</evidence>
<dbReference type="GO" id="GO:0031966">
    <property type="term" value="C:mitochondrial membrane"/>
    <property type="evidence" value="ECO:0007669"/>
    <property type="project" value="UniProtKB-SubCell"/>
</dbReference>
<keyword evidence="9 16" id="KW-0249">Electron transport</keyword>
<evidence type="ECO:0000256" key="8">
    <source>
        <dbReference type="ARBA" id="ARBA00022967"/>
    </source>
</evidence>
<evidence type="ECO:0000256" key="15">
    <source>
        <dbReference type="ARBA" id="ARBA00049551"/>
    </source>
</evidence>
<feature type="transmembrane region" description="Helical" evidence="16">
    <location>
        <begin position="49"/>
        <end position="72"/>
    </location>
</feature>
<proteinExistence type="inferred from homology"/>
<evidence type="ECO:0000256" key="12">
    <source>
        <dbReference type="ARBA" id="ARBA00023075"/>
    </source>
</evidence>
<comment type="similarity">
    <text evidence="2 16">Belongs to the complex I subunit 4 family.</text>
</comment>
<evidence type="ECO:0000256" key="6">
    <source>
        <dbReference type="ARBA" id="ARBA00022660"/>
    </source>
</evidence>
<dbReference type="GO" id="GO:0008137">
    <property type="term" value="F:NADH dehydrogenase (ubiquinone) activity"/>
    <property type="evidence" value="ECO:0007669"/>
    <property type="project" value="UniProtKB-UniRule"/>
</dbReference>
<dbReference type="PRINTS" id="PR01437">
    <property type="entry name" value="NUOXDRDTASE4"/>
</dbReference>
<keyword evidence="6 16" id="KW-0679">Respiratory chain</keyword>
<reference evidence="18" key="1">
    <citation type="submission" date="2021-07" db="EMBL/GenBank/DDBJ databases">
        <title>Comparative characterization of mitogenomes from five orders of elasmobranch parasites indicate that total evidence analysis is superior to single genes for cestodes (Cestoda: Tapeworms).</title>
        <authorList>
            <person name="Trevisan B."/>
            <person name="Jacob Machado D."/>
            <person name="Galafasse Lahr D."/>
            <person name="Portella de Luna Marques F."/>
        </authorList>
    </citation>
    <scope>NUCLEOTIDE SEQUENCE</scope>
</reference>
<evidence type="ECO:0000256" key="10">
    <source>
        <dbReference type="ARBA" id="ARBA00022989"/>
    </source>
</evidence>
<geneLocation type="mitochondrion" evidence="18"/>
<keyword evidence="11 16" id="KW-0520">NAD</keyword>
<feature type="transmembrane region" description="Helical" evidence="16">
    <location>
        <begin position="360"/>
        <end position="386"/>
    </location>
</feature>
<feature type="transmembrane region" description="Helical" evidence="16">
    <location>
        <begin position="79"/>
        <end position="105"/>
    </location>
</feature>
<feature type="transmembrane region" description="Helical" evidence="16">
    <location>
        <begin position="398"/>
        <end position="418"/>
    </location>
</feature>
<dbReference type="PANTHER" id="PTHR43507">
    <property type="entry name" value="NADH-UBIQUINONE OXIDOREDUCTASE CHAIN 4"/>
    <property type="match status" value="1"/>
</dbReference>
<organism evidence="18">
    <name type="scientific">Rhinebothrium sp. MZUSP 8024</name>
    <dbReference type="NCBI Taxonomy" id="2899486"/>
    <lineage>
        <taxon>Eukaryota</taxon>
        <taxon>Metazoa</taxon>
        <taxon>Spiralia</taxon>
        <taxon>Lophotrochozoa</taxon>
        <taxon>Platyhelminthes</taxon>
        <taxon>Cestoda</taxon>
        <taxon>Eucestoda</taxon>
        <taxon>Rhinebothriidea</taxon>
        <taxon>Rhinebothrium</taxon>
    </lineage>
</organism>
<dbReference type="GO" id="GO:0003954">
    <property type="term" value="F:NADH dehydrogenase activity"/>
    <property type="evidence" value="ECO:0007669"/>
    <property type="project" value="TreeGrafter"/>
</dbReference>
<keyword evidence="10 16" id="KW-1133">Transmembrane helix</keyword>
<comment type="subcellular location">
    <subcellularLocation>
        <location evidence="1 16">Mitochondrion membrane</location>
        <topology evidence="1 16">Multi-pass membrane protein</topology>
    </subcellularLocation>
</comment>
<keyword evidence="5 16" id="KW-0813">Transport</keyword>
<protein>
    <recommendedName>
        <fullName evidence="4 16">NADH-ubiquinone oxidoreductase chain 4</fullName>
        <ecNumber evidence="3 16">7.1.1.2</ecNumber>
    </recommendedName>
</protein>
<keyword evidence="7 16" id="KW-0812">Transmembrane</keyword>
<feature type="transmembrane region" description="Helical" evidence="16">
    <location>
        <begin position="199"/>
        <end position="218"/>
    </location>
</feature>
<dbReference type="PANTHER" id="PTHR43507:SF20">
    <property type="entry name" value="NADH-UBIQUINONE OXIDOREDUCTASE CHAIN 4"/>
    <property type="match status" value="1"/>
</dbReference>
<evidence type="ECO:0000256" key="1">
    <source>
        <dbReference type="ARBA" id="ARBA00004225"/>
    </source>
</evidence>
<feature type="transmembrane region" description="Helical" evidence="16">
    <location>
        <begin position="230"/>
        <end position="250"/>
    </location>
</feature>
<evidence type="ECO:0000313" key="18">
    <source>
        <dbReference type="EMBL" id="UFQ88894.1"/>
    </source>
</evidence>
<feature type="transmembrane region" description="Helical" evidence="16">
    <location>
        <begin position="325"/>
        <end position="348"/>
    </location>
</feature>
<evidence type="ECO:0000256" key="7">
    <source>
        <dbReference type="ARBA" id="ARBA00022692"/>
    </source>
</evidence>
<evidence type="ECO:0000256" key="5">
    <source>
        <dbReference type="ARBA" id="ARBA00022448"/>
    </source>
</evidence>
<dbReference type="EC" id="7.1.1.2" evidence="3 16"/>
<feature type="domain" description="NADH:quinone oxidoreductase/Mrp antiporter transmembrane" evidence="17">
    <location>
        <begin position="95"/>
        <end position="367"/>
    </location>
</feature>
<dbReference type="EMBL" id="MZ594619">
    <property type="protein sequence ID" value="UFQ88894.1"/>
    <property type="molecule type" value="Genomic_DNA"/>
</dbReference>
<evidence type="ECO:0000256" key="4">
    <source>
        <dbReference type="ARBA" id="ARBA00021006"/>
    </source>
</evidence>
<dbReference type="InterPro" id="IPR001750">
    <property type="entry name" value="ND/Mrp_TM"/>
</dbReference>
<evidence type="ECO:0000256" key="16">
    <source>
        <dbReference type="RuleBase" id="RU003297"/>
    </source>
</evidence>
<evidence type="ECO:0000256" key="9">
    <source>
        <dbReference type="ARBA" id="ARBA00022982"/>
    </source>
</evidence>
<feature type="transmembrane region" description="Helical" evidence="16">
    <location>
        <begin position="160"/>
        <end position="179"/>
    </location>
</feature>
<feature type="transmembrane region" description="Helical" evidence="16">
    <location>
        <begin position="256"/>
        <end position="276"/>
    </location>
</feature>
<evidence type="ECO:0000256" key="2">
    <source>
        <dbReference type="ARBA" id="ARBA00009025"/>
    </source>
</evidence>
<dbReference type="InterPro" id="IPR003918">
    <property type="entry name" value="NADH_UbQ_OxRdtase"/>
</dbReference>
<accession>A0A8K1SXS3</accession>
<comment type="function">
    <text evidence="16">Core subunit of the mitochondrial membrane respiratory chain NADH dehydrogenase (Complex I) which catalyzes electron transfer from NADH through the respiratory chain, using ubiquinone as an electron acceptor. Essential for the catalytic activity and assembly of complex I.</text>
</comment>
<evidence type="ECO:0000256" key="14">
    <source>
        <dbReference type="ARBA" id="ARBA00023136"/>
    </source>
</evidence>
<dbReference type="AlphaFoldDB" id="A0A8K1SXS3"/>
<feature type="transmembrane region" description="Helical" evidence="16">
    <location>
        <begin position="12"/>
        <end position="37"/>
    </location>
</feature>
<keyword evidence="8" id="KW-1278">Translocase</keyword>
<gene>
    <name evidence="18" type="primary">ND4</name>
</gene>
<feature type="transmembrane region" description="Helical" evidence="16">
    <location>
        <begin position="125"/>
        <end position="148"/>
    </location>
</feature>